<dbReference type="KEGG" id="spoa:EQM13_11190"/>
<dbReference type="InterPro" id="IPR023582">
    <property type="entry name" value="Impact"/>
</dbReference>
<feature type="domain" description="UPF0029" evidence="3">
    <location>
        <begin position="140"/>
        <end position="195"/>
    </location>
</feature>
<dbReference type="SUPFAM" id="SSF54980">
    <property type="entry name" value="EF-G C-terminal domain-like"/>
    <property type="match status" value="1"/>
</dbReference>
<dbReference type="Gene3D" id="3.30.230.30">
    <property type="entry name" value="Impact, N-terminal domain"/>
    <property type="match status" value="1"/>
</dbReference>
<dbReference type="InterPro" id="IPR001498">
    <property type="entry name" value="Impact_N"/>
</dbReference>
<dbReference type="InterPro" id="IPR036956">
    <property type="entry name" value="Impact_N_sf"/>
</dbReference>
<reference evidence="5" key="1">
    <citation type="submission" date="2019-01" db="EMBL/GenBank/DDBJ databases">
        <title>Draft genomes of a novel of Sporanaerobacter strains.</title>
        <authorList>
            <person name="Ma S."/>
        </authorList>
    </citation>
    <scope>NUCLEOTIDE SEQUENCE [LARGE SCALE GENOMIC DNA]</scope>
    <source>
        <strain evidence="5">NJN-17</strain>
    </source>
</reference>
<evidence type="ECO:0000313" key="4">
    <source>
        <dbReference type="EMBL" id="QAT62109.1"/>
    </source>
</evidence>
<dbReference type="InterPro" id="IPR020568">
    <property type="entry name" value="Ribosomal_Su5_D2-typ_SF"/>
</dbReference>
<dbReference type="OrthoDB" id="9813771at2"/>
<gene>
    <name evidence="4" type="ORF">EQM13_11190</name>
</gene>
<keyword evidence="5" id="KW-1185">Reference proteome</keyword>
<dbReference type="PANTHER" id="PTHR16301">
    <property type="entry name" value="IMPACT-RELATED"/>
    <property type="match status" value="1"/>
</dbReference>
<dbReference type="PANTHER" id="PTHR16301:SF20">
    <property type="entry name" value="IMPACT FAMILY MEMBER YIGZ"/>
    <property type="match status" value="1"/>
</dbReference>
<dbReference type="SUPFAM" id="SSF54211">
    <property type="entry name" value="Ribosomal protein S5 domain 2-like"/>
    <property type="match status" value="1"/>
</dbReference>
<dbReference type="InterPro" id="IPR035647">
    <property type="entry name" value="EFG_III/V"/>
</dbReference>
<evidence type="ECO:0000259" key="3">
    <source>
        <dbReference type="Pfam" id="PF09186"/>
    </source>
</evidence>
<name>A0A410QDU9_9FIRM</name>
<dbReference type="InterPro" id="IPR020569">
    <property type="entry name" value="UPF0029_Impact_CS"/>
</dbReference>
<dbReference type="InterPro" id="IPR015269">
    <property type="entry name" value="UPF0029_Impact_C"/>
</dbReference>
<comment type="similarity">
    <text evidence="1">Belongs to the IMPACT family.</text>
</comment>
<organism evidence="4 5">
    <name type="scientific">Acidilutibacter cellobiosedens</name>
    <dbReference type="NCBI Taxonomy" id="2507161"/>
    <lineage>
        <taxon>Bacteria</taxon>
        <taxon>Bacillati</taxon>
        <taxon>Bacillota</taxon>
        <taxon>Tissierellia</taxon>
        <taxon>Tissierellales</taxon>
        <taxon>Acidilutibacteraceae</taxon>
        <taxon>Acidilutibacter</taxon>
    </lineage>
</organism>
<dbReference type="Proteomes" id="UP000287969">
    <property type="component" value="Chromosome"/>
</dbReference>
<dbReference type="AlphaFoldDB" id="A0A410QDU9"/>
<dbReference type="Pfam" id="PF09186">
    <property type="entry name" value="DUF1949"/>
    <property type="match status" value="1"/>
</dbReference>
<dbReference type="GO" id="GO:0006446">
    <property type="term" value="P:regulation of translational initiation"/>
    <property type="evidence" value="ECO:0007669"/>
    <property type="project" value="TreeGrafter"/>
</dbReference>
<proteinExistence type="inferred from homology"/>
<feature type="domain" description="Impact N-terminal" evidence="2">
    <location>
        <begin position="20"/>
        <end position="123"/>
    </location>
</feature>
<sequence length="215" mass="24291">MEERYKTIHKKGKDEITINKSRFIGHVLPISSEEDALDFLNEIKSIYKDATHNVYGYVFGENNNIQRYSDDGEPQGTAGIPILEVIKKEDLRNVAVVVTRYFGGIKLGAGGLIRAYTKSAKIAIESGIIVEKVLHRKLIIKIDYSIYGKVENFFLSRGIIISNVIFNEAVNIEVFVSFFEKSSFISSVIDLCNGRVEIEELGEKYLSLKDCKKID</sequence>
<accession>A0A410QDU9</accession>
<protein>
    <submittedName>
        <fullName evidence="4">YigZ family protein</fullName>
    </submittedName>
</protein>
<dbReference type="NCBIfam" id="TIGR00257">
    <property type="entry name" value="IMPACT_YIGZ"/>
    <property type="match status" value="1"/>
</dbReference>
<evidence type="ECO:0000259" key="2">
    <source>
        <dbReference type="Pfam" id="PF01205"/>
    </source>
</evidence>
<evidence type="ECO:0000313" key="5">
    <source>
        <dbReference type="Proteomes" id="UP000287969"/>
    </source>
</evidence>
<dbReference type="Pfam" id="PF01205">
    <property type="entry name" value="Impact_N"/>
    <property type="match status" value="1"/>
</dbReference>
<dbReference type="RefSeq" id="WP_071139041.1">
    <property type="nucleotide sequence ID" value="NZ_CP035282.1"/>
</dbReference>
<dbReference type="PROSITE" id="PS00910">
    <property type="entry name" value="UPF0029"/>
    <property type="match status" value="1"/>
</dbReference>
<evidence type="ECO:0000256" key="1">
    <source>
        <dbReference type="ARBA" id="ARBA00007665"/>
    </source>
</evidence>
<dbReference type="EMBL" id="CP035282">
    <property type="protein sequence ID" value="QAT62109.1"/>
    <property type="molecule type" value="Genomic_DNA"/>
</dbReference>
<dbReference type="GO" id="GO:0005737">
    <property type="term" value="C:cytoplasm"/>
    <property type="evidence" value="ECO:0007669"/>
    <property type="project" value="TreeGrafter"/>
</dbReference>
<dbReference type="InterPro" id="IPR015796">
    <property type="entry name" value="Impact_YigZ-like"/>
</dbReference>